<gene>
    <name evidence="1" type="ORF">FNL38_102432</name>
</gene>
<dbReference type="Gene3D" id="3.30.70.270">
    <property type="match status" value="1"/>
</dbReference>
<dbReference type="PANTHER" id="PTHR45138">
    <property type="entry name" value="REGULATORY COMPONENTS OF SENSORY TRANSDUCTION SYSTEM"/>
    <property type="match status" value="1"/>
</dbReference>
<accession>A0A652YT51</accession>
<dbReference type="SMART" id="SM00267">
    <property type="entry name" value="GGDEF"/>
    <property type="match status" value="1"/>
</dbReference>
<dbReference type="GO" id="GO:0005886">
    <property type="term" value="C:plasma membrane"/>
    <property type="evidence" value="ECO:0007669"/>
    <property type="project" value="TreeGrafter"/>
</dbReference>
<sequence length="388" mass="42280">MTSFGADRSHEILPAPRERDQSALRSAIALLVQWFRRPDQFDSFTRYLASKGLEVAVRLIVIASCVSVAVAMLLLRFSEAGVHNQVTSVINAAIIAGTVAMIVLFSLLPALTRKWSYLFVAYAELGVVIGVFLNRDPFIGLIQCIVFVLVGGYIAYFHNARLQAAHMVLSGVVLVLVARQVAVYEDPALAIALSLVVATSIVVIPFACQFVLSILGSDAESSDVDPLTGLLNRRGLQRSVEEWGVTEANSRGLSCVVVIVDVDNFKTVNDSYGHEQGDIVLREFAVRLRRCGSNHALFSRFGGDEFVLVDMIGKRAELELEENLRRHMRLPDNVPVVTTSIGIAIPSTSTSSYVSEVELAGLFRLADAAMYQAKASGGDRVIVTHTQL</sequence>
<dbReference type="GO" id="GO:0043709">
    <property type="term" value="P:cell adhesion involved in single-species biofilm formation"/>
    <property type="evidence" value="ECO:0007669"/>
    <property type="project" value="TreeGrafter"/>
</dbReference>
<comment type="caution">
    <text evidence="1">The sequence shown here is derived from an EMBL/GenBank/DDBJ whole genome shotgun (WGS) entry which is preliminary data.</text>
</comment>
<dbReference type="Pfam" id="PF00990">
    <property type="entry name" value="GGDEF"/>
    <property type="match status" value="1"/>
</dbReference>
<dbReference type="SUPFAM" id="SSF55073">
    <property type="entry name" value="Nucleotide cyclase"/>
    <property type="match status" value="1"/>
</dbReference>
<proteinExistence type="predicted"/>
<evidence type="ECO:0000313" key="1">
    <source>
        <dbReference type="EMBL" id="TYQ06298.1"/>
    </source>
</evidence>
<dbReference type="PROSITE" id="PS50887">
    <property type="entry name" value="GGDEF"/>
    <property type="match status" value="1"/>
</dbReference>
<dbReference type="GO" id="GO:0052621">
    <property type="term" value="F:diguanylate cyclase activity"/>
    <property type="evidence" value="ECO:0007669"/>
    <property type="project" value="TreeGrafter"/>
</dbReference>
<reference evidence="1" key="1">
    <citation type="submission" date="2019-07" db="EMBL/GenBank/DDBJ databases">
        <title>Genomic Encyclopedia of Type Strains, Phase IV (KMG-IV): sequencing the most valuable type-strain genomes for metagenomic binning, comparative biology and taxonomic classification.</title>
        <authorList>
            <person name="Goeker M."/>
        </authorList>
    </citation>
    <scope>NUCLEOTIDE SEQUENCE</scope>
    <source>
        <strain evidence="1">DSM 44596</strain>
    </source>
</reference>
<dbReference type="InterPro" id="IPR029787">
    <property type="entry name" value="Nucleotide_cyclase"/>
</dbReference>
<organism evidence="1">
    <name type="scientific">Nocardia globerula</name>
    <dbReference type="NCBI Taxonomy" id="1818"/>
    <lineage>
        <taxon>Bacteria</taxon>
        <taxon>Bacillati</taxon>
        <taxon>Actinomycetota</taxon>
        <taxon>Actinomycetes</taxon>
        <taxon>Mycobacteriales</taxon>
        <taxon>Nocardiaceae</taxon>
        <taxon>Nocardia</taxon>
    </lineage>
</organism>
<dbReference type="PANTHER" id="PTHR45138:SF24">
    <property type="entry name" value="DIGUANYLATE CYCLASE DGCC-RELATED"/>
    <property type="match status" value="1"/>
</dbReference>
<name>A0A652YT51_NOCGL</name>
<dbReference type="InterPro" id="IPR043128">
    <property type="entry name" value="Rev_trsase/Diguanyl_cyclase"/>
</dbReference>
<dbReference type="NCBIfam" id="TIGR00254">
    <property type="entry name" value="GGDEF"/>
    <property type="match status" value="1"/>
</dbReference>
<dbReference type="GO" id="GO:1902201">
    <property type="term" value="P:negative regulation of bacterial-type flagellum-dependent cell motility"/>
    <property type="evidence" value="ECO:0007669"/>
    <property type="project" value="TreeGrafter"/>
</dbReference>
<dbReference type="CDD" id="cd01949">
    <property type="entry name" value="GGDEF"/>
    <property type="match status" value="1"/>
</dbReference>
<dbReference type="AlphaFoldDB" id="A0A652YT51"/>
<protein>
    <submittedName>
        <fullName evidence="1">Diguanylate cyclase (GGDEF)-like protein</fullName>
    </submittedName>
</protein>
<dbReference type="InterPro" id="IPR050469">
    <property type="entry name" value="Diguanylate_Cyclase"/>
</dbReference>
<dbReference type="EMBL" id="VNIQ01000002">
    <property type="protein sequence ID" value="TYQ06298.1"/>
    <property type="molecule type" value="Genomic_DNA"/>
</dbReference>
<dbReference type="InterPro" id="IPR000160">
    <property type="entry name" value="GGDEF_dom"/>
</dbReference>